<evidence type="ECO:0000256" key="10">
    <source>
        <dbReference type="ARBA" id="ARBA00023016"/>
    </source>
</evidence>
<dbReference type="CDD" id="cd10747">
    <property type="entry name" value="DnaJ_C"/>
    <property type="match status" value="1"/>
</dbReference>
<gene>
    <name evidence="13" type="ORF">B1A_11009</name>
</gene>
<keyword evidence="4" id="KW-0963">Cytoplasm</keyword>
<dbReference type="FunFam" id="2.10.230.10:FF:000002">
    <property type="entry name" value="Molecular chaperone DnaJ"/>
    <property type="match status" value="1"/>
</dbReference>
<dbReference type="PROSITE" id="PS51188">
    <property type="entry name" value="ZF_CR"/>
    <property type="match status" value="1"/>
</dbReference>
<dbReference type="GO" id="GO:0042026">
    <property type="term" value="P:protein refolding"/>
    <property type="evidence" value="ECO:0007669"/>
    <property type="project" value="TreeGrafter"/>
</dbReference>
<dbReference type="InterPro" id="IPR002939">
    <property type="entry name" value="DnaJ_C"/>
</dbReference>
<keyword evidence="10" id="KW-0346">Stress response</keyword>
<evidence type="ECO:0000256" key="7">
    <source>
        <dbReference type="ARBA" id="ARBA00022737"/>
    </source>
</evidence>
<comment type="cofactor">
    <cofactor evidence="1">
        <name>Zn(2+)</name>
        <dbReference type="ChEBI" id="CHEBI:29105"/>
    </cofactor>
</comment>
<keyword evidence="8" id="KW-0863">Zinc-finger</keyword>
<dbReference type="Pfam" id="PF01556">
    <property type="entry name" value="DnaJ_C"/>
    <property type="match status" value="1"/>
</dbReference>
<comment type="subunit">
    <text evidence="3">Homodimer.</text>
</comment>
<dbReference type="InterPro" id="IPR008971">
    <property type="entry name" value="HSP40/DnaJ_pept-bd"/>
</dbReference>
<dbReference type="GO" id="GO:0008270">
    <property type="term" value="F:zinc ion binding"/>
    <property type="evidence" value="ECO:0007669"/>
    <property type="project" value="UniProtKB-KW"/>
</dbReference>
<dbReference type="GO" id="GO:0031072">
    <property type="term" value="F:heat shock protein binding"/>
    <property type="evidence" value="ECO:0007669"/>
    <property type="project" value="InterPro"/>
</dbReference>
<dbReference type="InterPro" id="IPR036410">
    <property type="entry name" value="HSP_DnaJ_Cys-rich_dom_sf"/>
</dbReference>
<keyword evidence="11" id="KW-0143">Chaperone</keyword>
<evidence type="ECO:0000256" key="2">
    <source>
        <dbReference type="ARBA" id="ARBA00004496"/>
    </source>
</evidence>
<dbReference type="Pfam" id="PF00684">
    <property type="entry name" value="DnaJ_CXXCXGXG"/>
    <property type="match status" value="1"/>
</dbReference>
<dbReference type="SUPFAM" id="SSF57938">
    <property type="entry name" value="DnaJ/Hsp40 cysteine-rich domain"/>
    <property type="match status" value="1"/>
</dbReference>
<keyword evidence="5" id="KW-0235">DNA replication</keyword>
<dbReference type="EMBL" id="AUZX01007848">
    <property type="protein sequence ID" value="EQD58001.1"/>
    <property type="molecule type" value="Genomic_DNA"/>
</dbReference>
<evidence type="ECO:0000256" key="3">
    <source>
        <dbReference type="ARBA" id="ARBA00011738"/>
    </source>
</evidence>
<evidence type="ECO:0000313" key="13">
    <source>
        <dbReference type="EMBL" id="EQD58001.1"/>
    </source>
</evidence>
<evidence type="ECO:0000256" key="6">
    <source>
        <dbReference type="ARBA" id="ARBA00022723"/>
    </source>
</evidence>
<dbReference type="CDD" id="cd10719">
    <property type="entry name" value="DnaJ_zf"/>
    <property type="match status" value="1"/>
</dbReference>
<dbReference type="Gene3D" id="2.10.230.10">
    <property type="entry name" value="Heat shock protein DnaJ, cysteine-rich domain"/>
    <property type="match status" value="1"/>
</dbReference>
<dbReference type="AlphaFoldDB" id="T1AB90"/>
<dbReference type="Gene3D" id="2.60.260.20">
    <property type="entry name" value="Urease metallochaperone UreE, N-terminal domain"/>
    <property type="match status" value="2"/>
</dbReference>
<reference evidence="13" key="1">
    <citation type="submission" date="2013-08" db="EMBL/GenBank/DDBJ databases">
        <authorList>
            <person name="Mendez C."/>
            <person name="Richter M."/>
            <person name="Ferrer M."/>
            <person name="Sanchez J."/>
        </authorList>
    </citation>
    <scope>NUCLEOTIDE SEQUENCE</scope>
</reference>
<protein>
    <submittedName>
        <fullName evidence="13">Chaperone protein DnaJ</fullName>
    </submittedName>
</protein>
<evidence type="ECO:0000256" key="1">
    <source>
        <dbReference type="ARBA" id="ARBA00001947"/>
    </source>
</evidence>
<comment type="caution">
    <text evidence="13">The sequence shown here is derived from an EMBL/GenBank/DDBJ whole genome shotgun (WGS) entry which is preliminary data.</text>
</comment>
<evidence type="ECO:0000256" key="4">
    <source>
        <dbReference type="ARBA" id="ARBA00022490"/>
    </source>
</evidence>
<organism evidence="13">
    <name type="scientific">mine drainage metagenome</name>
    <dbReference type="NCBI Taxonomy" id="410659"/>
    <lineage>
        <taxon>unclassified sequences</taxon>
        <taxon>metagenomes</taxon>
        <taxon>ecological metagenomes</taxon>
    </lineage>
</organism>
<name>T1AB90_9ZZZZ</name>
<dbReference type="GO" id="GO:0051082">
    <property type="term" value="F:unfolded protein binding"/>
    <property type="evidence" value="ECO:0007669"/>
    <property type="project" value="InterPro"/>
</dbReference>
<evidence type="ECO:0000256" key="11">
    <source>
        <dbReference type="ARBA" id="ARBA00023186"/>
    </source>
</evidence>
<dbReference type="PANTHER" id="PTHR43096:SF48">
    <property type="entry name" value="CHAPERONE PROTEIN DNAJ"/>
    <property type="match status" value="1"/>
</dbReference>
<keyword evidence="9" id="KW-0862">Zinc</keyword>
<dbReference type="FunFam" id="2.60.260.20:FF:000004">
    <property type="entry name" value="Molecular chaperone DnaJ"/>
    <property type="match status" value="1"/>
</dbReference>
<dbReference type="NCBIfam" id="NF008035">
    <property type="entry name" value="PRK10767.1"/>
    <property type="match status" value="1"/>
</dbReference>
<comment type="subcellular location">
    <subcellularLocation>
        <location evidence="2">Cytoplasm</location>
    </subcellularLocation>
</comment>
<feature type="domain" description="CR-type" evidence="12">
    <location>
        <begin position="36"/>
        <end position="113"/>
    </location>
</feature>
<evidence type="ECO:0000256" key="5">
    <source>
        <dbReference type="ARBA" id="ARBA00022705"/>
    </source>
</evidence>
<evidence type="ECO:0000256" key="8">
    <source>
        <dbReference type="ARBA" id="ARBA00022771"/>
    </source>
</evidence>
<dbReference type="SUPFAM" id="SSF49493">
    <property type="entry name" value="HSP40/DnaJ peptide-binding domain"/>
    <property type="match status" value="2"/>
</dbReference>
<sequence>MFGDIFADIFGGGGRPRRGSDLRYLLDLDLEEAVFGCDKTIEVPGIVACDGCKGSGSADGRSKTCPTCRGQGRVRMQNGIFSVQQACPQCRGSGRVVETPCAQCHGEGHVERTRRLEVRIPAGVDSGDRIRLSGQGEAGPAGLPAGDLYVEVRVREHAIFQRDGDDLHCEVPVRIAQAALGAEIAVPTLDGEVSLSVPPETQSGQAIRMRGRGVRSVRSGRAGDLICRIVVETPVQLTREQRELLEQLDASMCDDDAAQHSPRAHSFLDGVKSFWSRVTS</sequence>
<keyword evidence="7" id="KW-0677">Repeat</keyword>
<dbReference type="GO" id="GO:0005737">
    <property type="term" value="C:cytoplasm"/>
    <property type="evidence" value="ECO:0007669"/>
    <property type="project" value="UniProtKB-SubCell"/>
</dbReference>
<evidence type="ECO:0000256" key="9">
    <source>
        <dbReference type="ARBA" id="ARBA00022833"/>
    </source>
</evidence>
<keyword evidence="6" id="KW-0479">Metal-binding</keyword>
<dbReference type="GO" id="GO:0006260">
    <property type="term" value="P:DNA replication"/>
    <property type="evidence" value="ECO:0007669"/>
    <property type="project" value="UniProtKB-KW"/>
</dbReference>
<dbReference type="InterPro" id="IPR001305">
    <property type="entry name" value="HSP_DnaJ_Cys-rich_dom"/>
</dbReference>
<proteinExistence type="predicted"/>
<dbReference type="PANTHER" id="PTHR43096">
    <property type="entry name" value="DNAJ HOMOLOG 1, MITOCHONDRIAL-RELATED"/>
    <property type="match status" value="1"/>
</dbReference>
<evidence type="ECO:0000259" key="12">
    <source>
        <dbReference type="PROSITE" id="PS51188"/>
    </source>
</evidence>
<accession>T1AB90</accession>
<reference evidence="13" key="2">
    <citation type="journal article" date="2014" name="ISME J.">
        <title>Microbial stratification in low pH oxic and suboxic macroscopic growths along an acid mine drainage.</title>
        <authorList>
            <person name="Mendez-Garcia C."/>
            <person name="Mesa V."/>
            <person name="Sprenger R.R."/>
            <person name="Richter M."/>
            <person name="Diez M.S."/>
            <person name="Solano J."/>
            <person name="Bargiela R."/>
            <person name="Golyshina O.V."/>
            <person name="Manteca A."/>
            <person name="Ramos J.L."/>
            <person name="Gallego J.R."/>
            <person name="Llorente I."/>
            <person name="Martins Dos Santos V.A."/>
            <person name="Jensen O.N."/>
            <person name="Pelaez A.I."/>
            <person name="Sanchez J."/>
            <person name="Ferrer M."/>
        </authorList>
    </citation>
    <scope>NUCLEOTIDE SEQUENCE</scope>
</reference>